<dbReference type="GO" id="GO:0016020">
    <property type="term" value="C:membrane"/>
    <property type="evidence" value="ECO:0007669"/>
    <property type="project" value="TreeGrafter"/>
</dbReference>
<keyword evidence="1" id="KW-0808">Transferase</keyword>
<dbReference type="Proteomes" id="UP000008281">
    <property type="component" value="Unassembled WGS sequence"/>
</dbReference>
<keyword evidence="2 5" id="KW-0547">Nucleotide-binding</keyword>
<dbReference type="SUPFAM" id="SSF56112">
    <property type="entry name" value="Protein kinase-like (PK-like)"/>
    <property type="match status" value="1"/>
</dbReference>
<dbReference type="GO" id="GO:0005829">
    <property type="term" value="C:cytosol"/>
    <property type="evidence" value="ECO:0007669"/>
    <property type="project" value="TreeGrafter"/>
</dbReference>
<gene>
    <name evidence="8" type="ORF">CRE_22391</name>
</gene>
<dbReference type="GO" id="GO:0005776">
    <property type="term" value="C:autophagosome"/>
    <property type="evidence" value="ECO:0007669"/>
    <property type="project" value="TreeGrafter"/>
</dbReference>
<dbReference type="RefSeq" id="XP_003105508.2">
    <property type="nucleotide sequence ID" value="XM_003105460.2"/>
</dbReference>
<dbReference type="PROSITE" id="PS50011">
    <property type="entry name" value="PROTEIN_KINASE_DOM"/>
    <property type="match status" value="1"/>
</dbReference>
<dbReference type="PROSITE" id="PS00107">
    <property type="entry name" value="PROTEIN_KINASE_ATP"/>
    <property type="match status" value="1"/>
</dbReference>
<keyword evidence="4 5" id="KW-0067">ATP-binding</keyword>
<feature type="region of interest" description="Disordered" evidence="6">
    <location>
        <begin position="276"/>
        <end position="322"/>
    </location>
</feature>
<dbReference type="eggNOG" id="KOG0590">
    <property type="taxonomic scope" value="Eukaryota"/>
</dbReference>
<dbReference type="InterPro" id="IPR000719">
    <property type="entry name" value="Prot_kinase_dom"/>
</dbReference>
<feature type="compositionally biased region" description="Basic residues" evidence="6">
    <location>
        <begin position="309"/>
        <end position="322"/>
    </location>
</feature>
<evidence type="ECO:0000256" key="3">
    <source>
        <dbReference type="ARBA" id="ARBA00022777"/>
    </source>
</evidence>
<keyword evidence="5" id="KW-0723">Serine/threonine-protein kinase</keyword>
<dbReference type="CTD" id="9817281"/>
<dbReference type="InterPro" id="IPR017441">
    <property type="entry name" value="Protein_kinase_ATP_BS"/>
</dbReference>
<dbReference type="GO" id="GO:0000407">
    <property type="term" value="C:phagophore assembly site"/>
    <property type="evidence" value="ECO:0007669"/>
    <property type="project" value="TreeGrafter"/>
</dbReference>
<dbReference type="GO" id="GO:0005524">
    <property type="term" value="F:ATP binding"/>
    <property type="evidence" value="ECO:0007669"/>
    <property type="project" value="UniProtKB-UniRule"/>
</dbReference>
<evidence type="ECO:0000256" key="4">
    <source>
        <dbReference type="ARBA" id="ARBA00022840"/>
    </source>
</evidence>
<evidence type="ECO:0000256" key="1">
    <source>
        <dbReference type="ARBA" id="ARBA00022679"/>
    </source>
</evidence>
<evidence type="ECO:0000259" key="7">
    <source>
        <dbReference type="PROSITE" id="PS50011"/>
    </source>
</evidence>
<dbReference type="PROSITE" id="PS00108">
    <property type="entry name" value="PROTEIN_KINASE_ST"/>
    <property type="match status" value="1"/>
</dbReference>
<dbReference type="PANTHER" id="PTHR24348">
    <property type="entry name" value="SERINE/THREONINE-PROTEIN KINASE UNC-51-RELATED"/>
    <property type="match status" value="1"/>
</dbReference>
<name>E3MDW2_CAERE</name>
<dbReference type="GO" id="GO:0004674">
    <property type="term" value="F:protein serine/threonine kinase activity"/>
    <property type="evidence" value="ECO:0007669"/>
    <property type="project" value="UniProtKB-KW"/>
</dbReference>
<dbReference type="HOGENOM" id="CLU_000288_63_0_1"/>
<dbReference type="GeneID" id="9817281"/>
<sequence length="322" mass="36615">MFGYPREFELFNDVIDKKIEKGGLKHLGSGGYGDVLLYTSKETDVVIKRVKSGQGCKNLKEFKIHELLSKDGNKHIIQLFDVLKTQKFLFFYLEFAAGGDLEQMIKAKGTLSSTIAKEYFTQMIDGIQFMHGLGIVHRDLKPANLFLTSDGILKIGDFGFATKFRDDEGENMLVTLCGTAKYWAPEVETSKKLVDGPPLDVWPCGIILIEMLTGRRPWEVATLKNMENWISKEEDKNLPWNNVEDDVMSLLRKILVVDPAKRATIDDIQEDKWLSGNKNIENGGTAQPKKDRKRKLQTVVPITEDNGRKRQRVPKKKFSCLE</sequence>
<accession>E3MDW2</accession>
<dbReference type="KEGG" id="crq:GCK72_025891"/>
<dbReference type="InterPro" id="IPR008271">
    <property type="entry name" value="Ser/Thr_kinase_AS"/>
</dbReference>
<dbReference type="OrthoDB" id="6513151at2759"/>
<keyword evidence="9" id="KW-1185">Reference proteome</keyword>
<feature type="domain" description="Protein kinase" evidence="7">
    <location>
        <begin position="21"/>
        <end position="274"/>
    </location>
</feature>
<keyword evidence="3" id="KW-0418">Kinase</keyword>
<comment type="similarity">
    <text evidence="5">Belongs to the protein kinase superfamily.</text>
</comment>
<dbReference type="InterPro" id="IPR045269">
    <property type="entry name" value="Atg1-like"/>
</dbReference>
<dbReference type="PANTHER" id="PTHR24348:SF22">
    <property type="entry name" value="NON-SPECIFIC SERINE_THREONINE PROTEIN KINASE"/>
    <property type="match status" value="1"/>
</dbReference>
<proteinExistence type="inferred from homology"/>
<evidence type="ECO:0000256" key="2">
    <source>
        <dbReference type="ARBA" id="ARBA00022741"/>
    </source>
</evidence>
<evidence type="ECO:0000313" key="9">
    <source>
        <dbReference type="Proteomes" id="UP000008281"/>
    </source>
</evidence>
<dbReference type="EMBL" id="DS268438">
    <property type="protein sequence ID" value="EFO99426.1"/>
    <property type="molecule type" value="Genomic_DNA"/>
</dbReference>
<evidence type="ECO:0000256" key="5">
    <source>
        <dbReference type="RuleBase" id="RU000304"/>
    </source>
</evidence>
<feature type="compositionally biased region" description="Polar residues" evidence="6">
    <location>
        <begin position="276"/>
        <end position="285"/>
    </location>
</feature>
<protein>
    <recommendedName>
        <fullName evidence="7">Protein kinase domain-containing protein</fullName>
    </recommendedName>
</protein>
<dbReference type="OMA" id="YCYEDQM"/>
<dbReference type="GO" id="GO:0010506">
    <property type="term" value="P:regulation of autophagy"/>
    <property type="evidence" value="ECO:0007669"/>
    <property type="project" value="InterPro"/>
</dbReference>
<dbReference type="STRING" id="31234.E3MDW2"/>
<dbReference type="SMART" id="SM00220">
    <property type="entry name" value="S_TKc"/>
    <property type="match status" value="1"/>
</dbReference>
<evidence type="ECO:0000313" key="8">
    <source>
        <dbReference type="EMBL" id="EFO99426.1"/>
    </source>
</evidence>
<dbReference type="Gene3D" id="1.10.510.10">
    <property type="entry name" value="Transferase(Phosphotransferase) domain 1"/>
    <property type="match status" value="1"/>
</dbReference>
<dbReference type="GO" id="GO:0000045">
    <property type="term" value="P:autophagosome assembly"/>
    <property type="evidence" value="ECO:0007669"/>
    <property type="project" value="TreeGrafter"/>
</dbReference>
<dbReference type="AlphaFoldDB" id="E3MDW2"/>
<organism evidence="9">
    <name type="scientific">Caenorhabditis remanei</name>
    <name type="common">Caenorhabditis vulgaris</name>
    <dbReference type="NCBI Taxonomy" id="31234"/>
    <lineage>
        <taxon>Eukaryota</taxon>
        <taxon>Metazoa</taxon>
        <taxon>Ecdysozoa</taxon>
        <taxon>Nematoda</taxon>
        <taxon>Chromadorea</taxon>
        <taxon>Rhabditida</taxon>
        <taxon>Rhabditina</taxon>
        <taxon>Rhabditomorpha</taxon>
        <taxon>Rhabditoidea</taxon>
        <taxon>Rhabditidae</taxon>
        <taxon>Peloderinae</taxon>
        <taxon>Caenorhabditis</taxon>
    </lineage>
</organism>
<reference evidence="8" key="1">
    <citation type="submission" date="2007-07" db="EMBL/GenBank/DDBJ databases">
        <title>PCAP assembly of the Caenorhabditis remanei genome.</title>
        <authorList>
            <consortium name="The Caenorhabditis remanei Sequencing Consortium"/>
            <person name="Wilson R.K."/>
        </authorList>
    </citation>
    <scope>NUCLEOTIDE SEQUENCE [LARGE SCALE GENOMIC DNA]</scope>
    <source>
        <strain evidence="8">PB4641</strain>
    </source>
</reference>
<evidence type="ECO:0000256" key="6">
    <source>
        <dbReference type="SAM" id="MobiDB-lite"/>
    </source>
</evidence>
<dbReference type="InterPro" id="IPR011009">
    <property type="entry name" value="Kinase-like_dom_sf"/>
</dbReference>
<dbReference type="Pfam" id="PF00069">
    <property type="entry name" value="Pkinase"/>
    <property type="match status" value="1"/>
</dbReference>